<feature type="compositionally biased region" description="Low complexity" evidence="1">
    <location>
        <begin position="42"/>
        <end position="55"/>
    </location>
</feature>
<evidence type="ECO:0000313" key="3">
    <source>
        <dbReference type="Proteomes" id="UP000193648"/>
    </source>
</evidence>
<feature type="region of interest" description="Disordered" evidence="1">
    <location>
        <begin position="1"/>
        <end position="21"/>
    </location>
</feature>
<dbReference type="OrthoDB" id="9999611at2759"/>
<reference evidence="2 3" key="1">
    <citation type="submission" date="2016-07" db="EMBL/GenBank/DDBJ databases">
        <title>Pervasive Adenine N6-methylation of Active Genes in Fungi.</title>
        <authorList>
            <consortium name="DOE Joint Genome Institute"/>
            <person name="Mondo S.J."/>
            <person name="Dannebaum R.O."/>
            <person name="Kuo R.C."/>
            <person name="Labutti K."/>
            <person name="Haridas S."/>
            <person name="Kuo A."/>
            <person name="Salamov A."/>
            <person name="Ahrendt S.R."/>
            <person name="Lipzen A."/>
            <person name="Sullivan W."/>
            <person name="Andreopoulos W.B."/>
            <person name="Clum A."/>
            <person name="Lindquist E."/>
            <person name="Daum C."/>
            <person name="Ramamoorthy G.K."/>
            <person name="Gryganskyi A."/>
            <person name="Culley D."/>
            <person name="Magnuson J.K."/>
            <person name="James T.Y."/>
            <person name="O'Malley M.A."/>
            <person name="Stajich J.E."/>
            <person name="Spatafora J.W."/>
            <person name="Visel A."/>
            <person name="Grigoriev I.V."/>
        </authorList>
    </citation>
    <scope>NUCLEOTIDE SEQUENCE [LARGE SCALE GENOMIC DNA]</scope>
    <source>
        <strain evidence="2 3">NRRL 3116</strain>
    </source>
</reference>
<proteinExistence type="predicted"/>
<dbReference type="Proteomes" id="UP000193648">
    <property type="component" value="Unassembled WGS sequence"/>
</dbReference>
<sequence>MTGISDTFHSAVGSAKKGLGKAVGSEQLIAEGAAEKAKAETRAATGSAQQQAQGGVSDGIAGRAKSPVDAATGSTAAEAQCHMQETAGDVRRAVN</sequence>
<dbReference type="RefSeq" id="XP_021883567.1">
    <property type="nucleotide sequence ID" value="XM_022029881.1"/>
</dbReference>
<feature type="region of interest" description="Disordered" evidence="1">
    <location>
        <begin position="33"/>
        <end position="95"/>
    </location>
</feature>
<dbReference type="EMBL" id="MCFF01000009">
    <property type="protein sequence ID" value="ORZ23753.1"/>
    <property type="molecule type" value="Genomic_DNA"/>
</dbReference>
<accession>A0A1Y2GYA5</accession>
<evidence type="ECO:0000313" key="2">
    <source>
        <dbReference type="EMBL" id="ORZ23753.1"/>
    </source>
</evidence>
<comment type="caution">
    <text evidence="2">The sequence shown here is derived from an EMBL/GenBank/DDBJ whole genome shotgun (WGS) entry which is preliminary data.</text>
</comment>
<evidence type="ECO:0008006" key="4">
    <source>
        <dbReference type="Google" id="ProtNLM"/>
    </source>
</evidence>
<protein>
    <recommendedName>
        <fullName evidence="4">CsbD-like domain-containing protein</fullName>
    </recommendedName>
</protein>
<name>A0A1Y2GYA5_9FUNG</name>
<gene>
    <name evidence="2" type="ORF">BCR41DRAFT_420316</name>
</gene>
<organism evidence="2 3">
    <name type="scientific">Lobosporangium transversale</name>
    <dbReference type="NCBI Taxonomy" id="64571"/>
    <lineage>
        <taxon>Eukaryota</taxon>
        <taxon>Fungi</taxon>
        <taxon>Fungi incertae sedis</taxon>
        <taxon>Mucoromycota</taxon>
        <taxon>Mortierellomycotina</taxon>
        <taxon>Mortierellomycetes</taxon>
        <taxon>Mortierellales</taxon>
        <taxon>Mortierellaceae</taxon>
        <taxon>Lobosporangium</taxon>
    </lineage>
</organism>
<keyword evidence="3" id="KW-1185">Reference proteome</keyword>
<dbReference type="GeneID" id="33571724"/>
<dbReference type="InParanoid" id="A0A1Y2GYA5"/>
<dbReference type="AlphaFoldDB" id="A0A1Y2GYA5"/>
<evidence type="ECO:0000256" key="1">
    <source>
        <dbReference type="SAM" id="MobiDB-lite"/>
    </source>
</evidence>